<dbReference type="Pfam" id="PF00266">
    <property type="entry name" value="Aminotran_5"/>
    <property type="match status" value="1"/>
</dbReference>
<dbReference type="SUPFAM" id="SSF53383">
    <property type="entry name" value="PLP-dependent transferases"/>
    <property type="match status" value="1"/>
</dbReference>
<organism evidence="2 3">
    <name type="scientific">Paractinoplanes rhizophilus</name>
    <dbReference type="NCBI Taxonomy" id="1416877"/>
    <lineage>
        <taxon>Bacteria</taxon>
        <taxon>Bacillati</taxon>
        <taxon>Actinomycetota</taxon>
        <taxon>Actinomycetes</taxon>
        <taxon>Micromonosporales</taxon>
        <taxon>Micromonosporaceae</taxon>
        <taxon>Paractinoplanes</taxon>
    </lineage>
</organism>
<dbReference type="InterPro" id="IPR015421">
    <property type="entry name" value="PyrdxlP-dep_Trfase_major"/>
</dbReference>
<evidence type="ECO:0000313" key="3">
    <source>
        <dbReference type="Proteomes" id="UP001596548"/>
    </source>
</evidence>
<protein>
    <submittedName>
        <fullName evidence="2">Aminotransferase class V-fold PLP-dependent enzyme</fullName>
    </submittedName>
</protein>
<dbReference type="RefSeq" id="WP_378966539.1">
    <property type="nucleotide sequence ID" value="NZ_JBHTBJ010000006.1"/>
</dbReference>
<dbReference type="InterPro" id="IPR015424">
    <property type="entry name" value="PyrdxlP-dep_Trfase"/>
</dbReference>
<keyword evidence="3" id="KW-1185">Reference proteome</keyword>
<dbReference type="Gene3D" id="3.40.640.10">
    <property type="entry name" value="Type I PLP-dependent aspartate aminotransferase-like (Major domain)"/>
    <property type="match status" value="1"/>
</dbReference>
<dbReference type="InterPro" id="IPR000192">
    <property type="entry name" value="Aminotrans_V_dom"/>
</dbReference>
<dbReference type="Proteomes" id="UP001596548">
    <property type="component" value="Unassembled WGS sequence"/>
</dbReference>
<proteinExistence type="predicted"/>
<dbReference type="EMBL" id="JBHTBJ010000006">
    <property type="protein sequence ID" value="MFC7274501.1"/>
    <property type="molecule type" value="Genomic_DNA"/>
</dbReference>
<name>A0ABW2HPM6_9ACTN</name>
<dbReference type="PANTHER" id="PTHR43686">
    <property type="entry name" value="SULFURTRANSFERASE-RELATED"/>
    <property type="match status" value="1"/>
</dbReference>
<evidence type="ECO:0000313" key="2">
    <source>
        <dbReference type="EMBL" id="MFC7274501.1"/>
    </source>
</evidence>
<dbReference type="PANTHER" id="PTHR43686:SF1">
    <property type="entry name" value="AMINOTRAN_5 DOMAIN-CONTAINING PROTEIN"/>
    <property type="match status" value="1"/>
</dbReference>
<dbReference type="GO" id="GO:0008483">
    <property type="term" value="F:transaminase activity"/>
    <property type="evidence" value="ECO:0007669"/>
    <property type="project" value="UniProtKB-KW"/>
</dbReference>
<comment type="caution">
    <text evidence="2">The sequence shown here is derived from an EMBL/GenBank/DDBJ whole genome shotgun (WGS) entry which is preliminary data.</text>
</comment>
<dbReference type="InterPro" id="IPR015422">
    <property type="entry name" value="PyrdxlP-dep_Trfase_small"/>
</dbReference>
<feature type="domain" description="Aminotransferase class V" evidence="1">
    <location>
        <begin position="27"/>
        <end position="394"/>
    </location>
</feature>
<reference evidence="3" key="1">
    <citation type="journal article" date="2019" name="Int. J. Syst. Evol. Microbiol.">
        <title>The Global Catalogue of Microorganisms (GCM) 10K type strain sequencing project: providing services to taxonomists for standard genome sequencing and annotation.</title>
        <authorList>
            <consortium name="The Broad Institute Genomics Platform"/>
            <consortium name="The Broad Institute Genome Sequencing Center for Infectious Disease"/>
            <person name="Wu L."/>
            <person name="Ma J."/>
        </authorList>
    </citation>
    <scope>NUCLEOTIDE SEQUENCE [LARGE SCALE GENOMIC DNA]</scope>
    <source>
        <strain evidence="3">XZYJT-10</strain>
    </source>
</reference>
<gene>
    <name evidence="2" type="ORF">ACFQS1_10960</name>
</gene>
<sequence>MLGRIRDGLIGAGQVLDGPFGPRRITYADYTASGQALDFIEDFIRDHVLARYANTHTEASATGAQTMALREEARSIIHRSVGAGPEHVVIFCGSGATSAVAKLVGILGLRVPEALDDAYDLSTRIPAAERPVIFVGPYEHHSNELPWRESIADVVEIESDHTGHVDLDALARALSAYAERPLRIGSFSAASNVTGILTDTAAVSRVLRAHGALSVWDYAAAGPYVPISMADKDAIFVSPHKFAGGPQTPGVLVVDRRLLTNRVPVVPGGGTVAYVDPTGHRYLTDPVAREEGGTPAIVESIRAGLVFSVKDAVGTPLIAAREKQLWERARDRWGAVPEIEILGDLVAERLSIVSFQVRAGEKYLHHNFVAAVLNDMFGIQARSGCSCAGPYGHRLLGIDEAHSREFRGEIVDGWEGIKPGWSRLNFNYFISDMVADYVMSAVALIARHGARLLPEYRFNPRTGIWAHVRHVAPSVRLADLRLGADGTVSAPTVSPVSVGEDVLAGYLTEAEAIMSSRPAPLDGVRLDLPPAFEKLRWFLLPEACLSPAGPAPSEWRP</sequence>
<dbReference type="Gene3D" id="3.90.1150.10">
    <property type="entry name" value="Aspartate Aminotransferase, domain 1"/>
    <property type="match status" value="1"/>
</dbReference>
<keyword evidence="2" id="KW-0032">Aminotransferase</keyword>
<keyword evidence="2" id="KW-0808">Transferase</keyword>
<accession>A0ABW2HPM6</accession>
<evidence type="ECO:0000259" key="1">
    <source>
        <dbReference type="Pfam" id="PF00266"/>
    </source>
</evidence>